<gene>
    <name evidence="9" type="ORF">AMELA_G00224680</name>
</gene>
<feature type="compositionally biased region" description="Low complexity" evidence="7">
    <location>
        <begin position="1"/>
        <end position="11"/>
    </location>
</feature>
<comment type="caution">
    <text evidence="9">The sequence shown here is derived from an EMBL/GenBank/DDBJ whole genome shotgun (WGS) entry which is preliminary data.</text>
</comment>
<sequence length="285" mass="32274">MVKISSASSSSNTAPGTHIKTEPCPSEEPLNDEEPDKHLLHSRDGAEVPDHISSEPQQIKQEHFETDFIRTRSRNVQPQAVDSRVSTKTEPECVSVNLSIGLKTESEIHDVGSGEAHFPLKEEEEEEDVTKIKLEAAEEESDPRQHEEAGRESFFSCPYCAVSFTDSSYLEKHLKWTHRSNYLVWLKTQKAPQCIKISSQMLSCTSCNLHFFTQEQLKVHMRRTHLPTPAPTRKRYTCPQCDRSFDYIGNLQNHCRRCHNLSTVCTDGELSCASCGENFAVPPIK</sequence>
<keyword evidence="1" id="KW-0479">Metal-binding</keyword>
<evidence type="ECO:0000313" key="10">
    <source>
        <dbReference type="Proteomes" id="UP000593565"/>
    </source>
</evidence>
<feature type="region of interest" description="Disordered" evidence="7">
    <location>
        <begin position="1"/>
        <end position="84"/>
    </location>
</feature>
<evidence type="ECO:0000256" key="2">
    <source>
        <dbReference type="ARBA" id="ARBA00022737"/>
    </source>
</evidence>
<dbReference type="SMART" id="SM00355">
    <property type="entry name" value="ZnF_C2H2"/>
    <property type="match status" value="3"/>
</dbReference>
<evidence type="ECO:0000256" key="6">
    <source>
        <dbReference type="PROSITE-ProRule" id="PRU00042"/>
    </source>
</evidence>
<reference evidence="9 10" key="1">
    <citation type="submission" date="2020-02" db="EMBL/GenBank/DDBJ databases">
        <title>A chromosome-scale genome assembly of the black bullhead catfish (Ameiurus melas).</title>
        <authorList>
            <person name="Wen M."/>
            <person name="Zham M."/>
            <person name="Cabau C."/>
            <person name="Klopp C."/>
            <person name="Donnadieu C."/>
            <person name="Roques C."/>
            <person name="Bouchez O."/>
            <person name="Lampietro C."/>
            <person name="Jouanno E."/>
            <person name="Herpin A."/>
            <person name="Louis A."/>
            <person name="Berthelot C."/>
            <person name="Parey E."/>
            <person name="Roest-Crollius H."/>
            <person name="Braasch I."/>
            <person name="Postlethwait J."/>
            <person name="Robinson-Rechavi M."/>
            <person name="Echchiki A."/>
            <person name="Begum T."/>
            <person name="Montfort J."/>
            <person name="Schartl M."/>
            <person name="Bobe J."/>
            <person name="Guiguen Y."/>
        </authorList>
    </citation>
    <scope>NUCLEOTIDE SEQUENCE [LARGE SCALE GENOMIC DNA]</scope>
    <source>
        <strain evidence="9">M_S1</strain>
        <tissue evidence="9">Blood</tissue>
    </source>
</reference>
<dbReference type="InterPro" id="IPR013087">
    <property type="entry name" value="Znf_C2H2_type"/>
</dbReference>
<dbReference type="EMBL" id="JAAGNN010000020">
    <property type="protein sequence ID" value="KAF4075938.1"/>
    <property type="molecule type" value="Genomic_DNA"/>
</dbReference>
<name>A0A7J6A388_AMEME</name>
<dbReference type="InterPro" id="IPR050527">
    <property type="entry name" value="Snail/Krueppel_Znf"/>
</dbReference>
<evidence type="ECO:0000256" key="1">
    <source>
        <dbReference type="ARBA" id="ARBA00022723"/>
    </source>
</evidence>
<feature type="domain" description="C2H2-type" evidence="8">
    <location>
        <begin position="236"/>
        <end position="259"/>
    </location>
</feature>
<feature type="domain" description="C2H2-type" evidence="8">
    <location>
        <begin position="202"/>
        <end position="225"/>
    </location>
</feature>
<dbReference type="Gene3D" id="3.30.160.60">
    <property type="entry name" value="Classic Zinc Finger"/>
    <property type="match status" value="2"/>
</dbReference>
<evidence type="ECO:0000256" key="4">
    <source>
        <dbReference type="ARBA" id="ARBA00022833"/>
    </source>
</evidence>
<evidence type="ECO:0000256" key="3">
    <source>
        <dbReference type="ARBA" id="ARBA00022771"/>
    </source>
</evidence>
<dbReference type="Pfam" id="PF00096">
    <property type="entry name" value="zf-C2H2"/>
    <property type="match status" value="2"/>
</dbReference>
<evidence type="ECO:0000259" key="8">
    <source>
        <dbReference type="PROSITE" id="PS50157"/>
    </source>
</evidence>
<dbReference type="GO" id="GO:0000978">
    <property type="term" value="F:RNA polymerase II cis-regulatory region sequence-specific DNA binding"/>
    <property type="evidence" value="ECO:0007669"/>
    <property type="project" value="TreeGrafter"/>
</dbReference>
<organism evidence="9 10">
    <name type="scientific">Ameiurus melas</name>
    <name type="common">Black bullhead</name>
    <name type="synonym">Silurus melas</name>
    <dbReference type="NCBI Taxonomy" id="219545"/>
    <lineage>
        <taxon>Eukaryota</taxon>
        <taxon>Metazoa</taxon>
        <taxon>Chordata</taxon>
        <taxon>Craniata</taxon>
        <taxon>Vertebrata</taxon>
        <taxon>Euteleostomi</taxon>
        <taxon>Actinopterygii</taxon>
        <taxon>Neopterygii</taxon>
        <taxon>Teleostei</taxon>
        <taxon>Ostariophysi</taxon>
        <taxon>Siluriformes</taxon>
        <taxon>Ictaluridae</taxon>
        <taxon>Ameiurus</taxon>
    </lineage>
</organism>
<dbReference type="PANTHER" id="PTHR24388:SF50">
    <property type="entry name" value="ZINC FINGER PROTEIN 646"/>
    <property type="match status" value="1"/>
</dbReference>
<dbReference type="GO" id="GO:0000981">
    <property type="term" value="F:DNA-binding transcription factor activity, RNA polymerase II-specific"/>
    <property type="evidence" value="ECO:0007669"/>
    <property type="project" value="TreeGrafter"/>
</dbReference>
<keyword evidence="3 6" id="KW-0863">Zinc-finger</keyword>
<dbReference type="PROSITE" id="PS00028">
    <property type="entry name" value="ZINC_FINGER_C2H2_1"/>
    <property type="match status" value="3"/>
</dbReference>
<dbReference type="SUPFAM" id="SSF57667">
    <property type="entry name" value="beta-beta-alpha zinc fingers"/>
    <property type="match status" value="2"/>
</dbReference>
<evidence type="ECO:0000256" key="5">
    <source>
        <dbReference type="ARBA" id="ARBA00023242"/>
    </source>
</evidence>
<keyword evidence="4" id="KW-0862">Zinc</keyword>
<feature type="compositionally biased region" description="Basic and acidic residues" evidence="7">
    <location>
        <begin position="60"/>
        <end position="70"/>
    </location>
</feature>
<feature type="compositionally biased region" description="Polar residues" evidence="7">
    <location>
        <begin position="74"/>
        <end position="84"/>
    </location>
</feature>
<dbReference type="PROSITE" id="PS50157">
    <property type="entry name" value="ZINC_FINGER_C2H2_2"/>
    <property type="match status" value="3"/>
</dbReference>
<keyword evidence="10" id="KW-1185">Reference proteome</keyword>
<dbReference type="GO" id="GO:0008270">
    <property type="term" value="F:zinc ion binding"/>
    <property type="evidence" value="ECO:0007669"/>
    <property type="project" value="UniProtKB-KW"/>
</dbReference>
<protein>
    <recommendedName>
        <fullName evidence="8">C2H2-type domain-containing protein</fullName>
    </recommendedName>
</protein>
<accession>A0A7J6A388</accession>
<keyword evidence="2" id="KW-0677">Repeat</keyword>
<proteinExistence type="predicted"/>
<dbReference type="PANTHER" id="PTHR24388">
    <property type="entry name" value="ZINC FINGER PROTEIN"/>
    <property type="match status" value="1"/>
</dbReference>
<dbReference type="InterPro" id="IPR036236">
    <property type="entry name" value="Znf_C2H2_sf"/>
</dbReference>
<feature type="compositionally biased region" description="Basic and acidic residues" evidence="7">
    <location>
        <begin position="35"/>
        <end position="53"/>
    </location>
</feature>
<dbReference type="FunFam" id="3.30.160.60:FF:000100">
    <property type="entry name" value="Zinc finger 45-like"/>
    <property type="match status" value="1"/>
</dbReference>
<dbReference type="Proteomes" id="UP000593565">
    <property type="component" value="Unassembled WGS sequence"/>
</dbReference>
<evidence type="ECO:0000256" key="7">
    <source>
        <dbReference type="SAM" id="MobiDB-lite"/>
    </source>
</evidence>
<feature type="domain" description="C2H2-type" evidence="8">
    <location>
        <begin position="155"/>
        <end position="183"/>
    </location>
</feature>
<evidence type="ECO:0000313" key="9">
    <source>
        <dbReference type="EMBL" id="KAF4075938.1"/>
    </source>
</evidence>
<keyword evidence="5" id="KW-0539">Nucleus</keyword>
<dbReference type="AlphaFoldDB" id="A0A7J6A388"/>